<evidence type="ECO:0000313" key="2">
    <source>
        <dbReference type="EMBL" id="CAD5220462.1"/>
    </source>
</evidence>
<evidence type="ECO:0000256" key="1">
    <source>
        <dbReference type="SAM" id="Phobius"/>
    </source>
</evidence>
<feature type="transmembrane region" description="Helical" evidence="1">
    <location>
        <begin position="77"/>
        <end position="96"/>
    </location>
</feature>
<dbReference type="AlphaFoldDB" id="A0A811KY35"/>
<name>A0A811KY35_9BILA</name>
<sequence length="272" mass="32527">MTRYFVCGFHVTTLIKFGVVFCLMYIGMGILMFLDTAVNMRRQYTETEGEQIPGFDVIVAKVPIGSLGRRGLKDAEFFGVMLMLHLIPMLTRYFYFFLPLQIYWSFSCLHTCYRTVVFYYEAFKMLQNEWYSIESDDYIRIAEDDPKDFFYLVRSLPEYYIIFDTIVVASRLVANFLCAYIVERVMEFYQWDGVLNDLQDWTYDNILHFYNRVCEWVYNMRSRSRMGVRQERNVHDVNMKYYDSCVKKNDDPEGNYVNNNEGNEEVRIIVDV</sequence>
<keyword evidence="3" id="KW-1185">Reference proteome</keyword>
<keyword evidence="1" id="KW-1133">Transmembrane helix</keyword>
<dbReference type="EMBL" id="CAJFCW020000004">
    <property type="protein sequence ID" value="CAG9113728.1"/>
    <property type="molecule type" value="Genomic_DNA"/>
</dbReference>
<organism evidence="2 3">
    <name type="scientific">Bursaphelenchus okinawaensis</name>
    <dbReference type="NCBI Taxonomy" id="465554"/>
    <lineage>
        <taxon>Eukaryota</taxon>
        <taxon>Metazoa</taxon>
        <taxon>Ecdysozoa</taxon>
        <taxon>Nematoda</taxon>
        <taxon>Chromadorea</taxon>
        <taxon>Rhabditida</taxon>
        <taxon>Tylenchina</taxon>
        <taxon>Tylenchomorpha</taxon>
        <taxon>Aphelenchoidea</taxon>
        <taxon>Aphelenchoididae</taxon>
        <taxon>Bursaphelenchus</taxon>
    </lineage>
</organism>
<comment type="caution">
    <text evidence="2">The sequence shown here is derived from an EMBL/GenBank/DDBJ whole genome shotgun (WGS) entry which is preliminary data.</text>
</comment>
<proteinExistence type="predicted"/>
<evidence type="ECO:0000313" key="3">
    <source>
        <dbReference type="Proteomes" id="UP000614601"/>
    </source>
</evidence>
<feature type="transmembrane region" description="Helical" evidence="1">
    <location>
        <begin position="159"/>
        <end position="182"/>
    </location>
</feature>
<dbReference type="OrthoDB" id="10659562at2759"/>
<protein>
    <submittedName>
        <fullName evidence="2">Uncharacterized protein</fullName>
    </submittedName>
</protein>
<feature type="transmembrane region" description="Helical" evidence="1">
    <location>
        <begin position="14"/>
        <end position="34"/>
    </location>
</feature>
<reference evidence="2" key="1">
    <citation type="submission" date="2020-09" db="EMBL/GenBank/DDBJ databases">
        <authorList>
            <person name="Kikuchi T."/>
        </authorList>
    </citation>
    <scope>NUCLEOTIDE SEQUENCE</scope>
    <source>
        <strain evidence="2">SH1</strain>
    </source>
</reference>
<dbReference type="Proteomes" id="UP000614601">
    <property type="component" value="Unassembled WGS sequence"/>
</dbReference>
<dbReference type="Proteomes" id="UP000783686">
    <property type="component" value="Unassembled WGS sequence"/>
</dbReference>
<gene>
    <name evidence="2" type="ORF">BOKJ2_LOCUS8956</name>
</gene>
<keyword evidence="1" id="KW-0472">Membrane</keyword>
<dbReference type="EMBL" id="CAJFDH010000004">
    <property type="protein sequence ID" value="CAD5220462.1"/>
    <property type="molecule type" value="Genomic_DNA"/>
</dbReference>
<accession>A0A811KY35</accession>
<keyword evidence="1" id="KW-0812">Transmembrane</keyword>